<reference evidence="1" key="1">
    <citation type="submission" date="2013-07" db="EMBL/GenBank/DDBJ databases">
        <authorList>
            <person name="Geib S."/>
        </authorList>
    </citation>
    <scope>NUCLEOTIDE SEQUENCE</scope>
</reference>
<dbReference type="AlphaFoldDB" id="W8C0C3"/>
<reference evidence="1" key="2">
    <citation type="journal article" date="2014" name="BMC Genomics">
        <title>A genomic perspective to assessing quality of mass-reared SIT flies used in Mediterranean fruit fly (Ceratitis capitata) eradication in California.</title>
        <authorList>
            <person name="Calla B."/>
            <person name="Hall B."/>
            <person name="Hou S."/>
            <person name="Geib S.M."/>
        </authorList>
    </citation>
    <scope>NUCLEOTIDE SEQUENCE</scope>
</reference>
<accession>W8C0C3</accession>
<organism evidence="1">
    <name type="scientific">Ceratitis capitata</name>
    <name type="common">Mediterranean fruit fly</name>
    <name type="synonym">Tephritis capitata</name>
    <dbReference type="NCBI Taxonomy" id="7213"/>
    <lineage>
        <taxon>Eukaryota</taxon>
        <taxon>Metazoa</taxon>
        <taxon>Ecdysozoa</taxon>
        <taxon>Arthropoda</taxon>
        <taxon>Hexapoda</taxon>
        <taxon>Insecta</taxon>
        <taxon>Pterygota</taxon>
        <taxon>Neoptera</taxon>
        <taxon>Endopterygota</taxon>
        <taxon>Diptera</taxon>
        <taxon>Brachycera</taxon>
        <taxon>Muscomorpha</taxon>
        <taxon>Tephritoidea</taxon>
        <taxon>Tephritidae</taxon>
        <taxon>Ceratitis</taxon>
        <taxon>Ceratitis</taxon>
    </lineage>
</organism>
<dbReference type="EMBL" id="GAMC01011496">
    <property type="protein sequence ID" value="JAB95059.1"/>
    <property type="molecule type" value="mRNA"/>
</dbReference>
<feature type="non-terminal residue" evidence="1">
    <location>
        <position position="100"/>
    </location>
</feature>
<sequence>MTVLFIYCFVVCNRYMVLWQWRMAFDDCRSYCSNNHKQLKDNKTRNFAFTALARTYTLQSTWIRRITGIFVYAWLRFCCSSDIQSQRKHKTLNAPQTLLR</sequence>
<proteinExistence type="evidence at transcript level"/>
<protein>
    <submittedName>
        <fullName evidence="1">Uncharacterized protein</fullName>
    </submittedName>
</protein>
<name>W8C0C3_CERCA</name>
<evidence type="ECO:0000313" key="1">
    <source>
        <dbReference type="EMBL" id="JAB95059.1"/>
    </source>
</evidence>